<evidence type="ECO:0000313" key="3">
    <source>
        <dbReference type="EMBL" id="KAG2484418.1"/>
    </source>
</evidence>
<feature type="transmembrane region" description="Helical" evidence="1">
    <location>
        <begin position="94"/>
        <end position="113"/>
    </location>
</feature>
<dbReference type="AlphaFoldDB" id="A0A835XKD1"/>
<dbReference type="Pfam" id="PF07484">
    <property type="entry name" value="Collar"/>
    <property type="match status" value="1"/>
</dbReference>
<keyword evidence="4" id="KW-1185">Reference proteome</keyword>
<keyword evidence="1" id="KW-0812">Transmembrane</keyword>
<dbReference type="OrthoDB" id="10056189at2759"/>
<gene>
    <name evidence="3" type="ORF">HYH03_016832</name>
</gene>
<evidence type="ECO:0000256" key="1">
    <source>
        <dbReference type="SAM" id="Phobius"/>
    </source>
</evidence>
<protein>
    <recommendedName>
        <fullName evidence="2">Phage tail collar domain-containing protein</fullName>
    </recommendedName>
</protein>
<sequence length="321" mass="34251">MNKAAAAAGDSLKVAAGSVAGGVHDAARALEHLPARASAAAVGVIHAFYTRLERFTALYVVLPATLLGIAAFIAARPELSWVLTSWALHLARTWWPLLLLGAAWTVAFWYLLAKLQRLDAALCQAMTLSLGASSLPVGAILPYASSRAAPNGFLLCDGQRYPRAQYATLARLVETHFASYDDCPPDMFHVPDLRGKVLVGCGTDEWRRLTKRVVGEFLGEEAHVLTAAELPPHTHGGTTEEIGGEHVHRTVVPPLPPMFAAQPGASKAGLVASSGFAVLDGLRSWVQHRHGFTTDHGAGLEGKPHNNMQPSLVVSFIIKAE</sequence>
<organism evidence="3 4">
    <name type="scientific">Edaphochlamys debaryana</name>
    <dbReference type="NCBI Taxonomy" id="47281"/>
    <lineage>
        <taxon>Eukaryota</taxon>
        <taxon>Viridiplantae</taxon>
        <taxon>Chlorophyta</taxon>
        <taxon>core chlorophytes</taxon>
        <taxon>Chlorophyceae</taxon>
        <taxon>CS clade</taxon>
        <taxon>Chlamydomonadales</taxon>
        <taxon>Chlamydomonadales incertae sedis</taxon>
        <taxon>Edaphochlamys</taxon>
    </lineage>
</organism>
<feature type="transmembrane region" description="Helical" evidence="1">
    <location>
        <begin position="55"/>
        <end position="74"/>
    </location>
</feature>
<name>A0A835XKD1_9CHLO</name>
<evidence type="ECO:0000313" key="4">
    <source>
        <dbReference type="Proteomes" id="UP000612055"/>
    </source>
</evidence>
<accession>A0A835XKD1</accession>
<feature type="domain" description="Phage tail collar" evidence="2">
    <location>
        <begin position="138"/>
        <end position="197"/>
    </location>
</feature>
<keyword evidence="1" id="KW-1133">Transmembrane helix</keyword>
<dbReference type="InterPro" id="IPR037053">
    <property type="entry name" value="Phage_tail_collar_dom_sf"/>
</dbReference>
<reference evidence="3" key="1">
    <citation type="journal article" date="2020" name="bioRxiv">
        <title>Comparative genomics of Chlamydomonas.</title>
        <authorList>
            <person name="Craig R.J."/>
            <person name="Hasan A.R."/>
            <person name="Ness R.W."/>
            <person name="Keightley P.D."/>
        </authorList>
    </citation>
    <scope>NUCLEOTIDE SEQUENCE</scope>
    <source>
        <strain evidence="3">CCAP 11/70</strain>
    </source>
</reference>
<dbReference type="Proteomes" id="UP000612055">
    <property type="component" value="Unassembled WGS sequence"/>
</dbReference>
<dbReference type="Gene3D" id="3.90.1340.10">
    <property type="entry name" value="Phage tail collar domain"/>
    <property type="match status" value="1"/>
</dbReference>
<dbReference type="EMBL" id="JAEHOE010000151">
    <property type="protein sequence ID" value="KAG2484418.1"/>
    <property type="molecule type" value="Genomic_DNA"/>
</dbReference>
<dbReference type="SUPFAM" id="SSF88874">
    <property type="entry name" value="Receptor-binding domain of short tail fibre protein gp12"/>
    <property type="match status" value="1"/>
</dbReference>
<evidence type="ECO:0000259" key="2">
    <source>
        <dbReference type="Pfam" id="PF07484"/>
    </source>
</evidence>
<keyword evidence="1" id="KW-0472">Membrane</keyword>
<proteinExistence type="predicted"/>
<comment type="caution">
    <text evidence="3">The sequence shown here is derived from an EMBL/GenBank/DDBJ whole genome shotgun (WGS) entry which is preliminary data.</text>
</comment>
<dbReference type="InterPro" id="IPR011083">
    <property type="entry name" value="Phage_tail_collar_dom"/>
</dbReference>